<keyword evidence="2" id="KW-1185">Reference proteome</keyword>
<gene>
    <name evidence="1" type="ORF">H0H81_002649</name>
</gene>
<sequence>MEQGAILQDVAALHVRLGRASMPMVGGGPSVSTQIAALRRLLFGWETKDKETGFWFKQASEGVVPLVIDVDSADVMASLLIMKLEVEDRIGSTMRMVFSGASEAHLLAKEIGDANVGVILRPSRPFPLAWDQRRILPGPPLTSETNLVKLLRNGVVAALGVSEACEARNMRFDIQWVGELI</sequence>
<organism evidence="1 2">
    <name type="scientific">Sphagnurus paluster</name>
    <dbReference type="NCBI Taxonomy" id="117069"/>
    <lineage>
        <taxon>Eukaryota</taxon>
        <taxon>Fungi</taxon>
        <taxon>Dikarya</taxon>
        <taxon>Basidiomycota</taxon>
        <taxon>Agaricomycotina</taxon>
        <taxon>Agaricomycetes</taxon>
        <taxon>Agaricomycetidae</taxon>
        <taxon>Agaricales</taxon>
        <taxon>Tricholomatineae</taxon>
        <taxon>Lyophyllaceae</taxon>
        <taxon>Sphagnurus</taxon>
    </lineage>
</organism>
<comment type="caution">
    <text evidence="1">The sequence shown here is derived from an EMBL/GenBank/DDBJ whole genome shotgun (WGS) entry which is preliminary data.</text>
</comment>
<evidence type="ECO:0000313" key="1">
    <source>
        <dbReference type="EMBL" id="KAG5653027.1"/>
    </source>
</evidence>
<dbReference type="EMBL" id="JABCKI010000080">
    <property type="protein sequence ID" value="KAG5653027.1"/>
    <property type="molecule type" value="Genomic_DNA"/>
</dbReference>
<reference evidence="1" key="1">
    <citation type="submission" date="2021-02" db="EMBL/GenBank/DDBJ databases">
        <authorList>
            <person name="Nieuwenhuis M."/>
            <person name="Van De Peppel L.J.J."/>
        </authorList>
    </citation>
    <scope>NUCLEOTIDE SEQUENCE</scope>
    <source>
        <strain evidence="1">D49</strain>
    </source>
</reference>
<dbReference type="Proteomes" id="UP000717328">
    <property type="component" value="Unassembled WGS sequence"/>
</dbReference>
<accession>A0A9P7GLT2</accession>
<reference evidence="1" key="2">
    <citation type="submission" date="2021-10" db="EMBL/GenBank/DDBJ databases">
        <title>Phylogenomics reveals ancestral predisposition of the termite-cultivated fungus Termitomyces towards a domesticated lifestyle.</title>
        <authorList>
            <person name="Auxier B."/>
            <person name="Grum-Grzhimaylo A."/>
            <person name="Cardenas M.E."/>
            <person name="Lodge J.D."/>
            <person name="Laessoe T."/>
            <person name="Pedersen O."/>
            <person name="Smith M.E."/>
            <person name="Kuyper T.W."/>
            <person name="Franco-Molano E.A."/>
            <person name="Baroni T.J."/>
            <person name="Aanen D.K."/>
        </authorList>
    </citation>
    <scope>NUCLEOTIDE SEQUENCE</scope>
    <source>
        <strain evidence="1">D49</strain>
    </source>
</reference>
<dbReference type="OrthoDB" id="3060712at2759"/>
<dbReference type="Gene3D" id="3.20.20.140">
    <property type="entry name" value="Metal-dependent hydrolases"/>
    <property type="match status" value="1"/>
</dbReference>
<dbReference type="AlphaFoldDB" id="A0A9P7GLT2"/>
<evidence type="ECO:0000313" key="2">
    <source>
        <dbReference type="Proteomes" id="UP000717328"/>
    </source>
</evidence>
<name>A0A9P7GLT2_9AGAR</name>
<protein>
    <submittedName>
        <fullName evidence="1">Uncharacterized protein</fullName>
    </submittedName>
</protein>
<proteinExistence type="predicted"/>